<feature type="compositionally biased region" description="Basic and acidic residues" evidence="1">
    <location>
        <begin position="131"/>
        <end position="146"/>
    </location>
</feature>
<feature type="domain" description="Transmembrane protein 131-like N-terminal" evidence="2">
    <location>
        <begin position="59"/>
        <end position="112"/>
    </location>
</feature>
<organism evidence="3 4">
    <name type="scientific">Salix purpurea</name>
    <name type="common">Purple osier willow</name>
    <dbReference type="NCBI Taxonomy" id="77065"/>
    <lineage>
        <taxon>Eukaryota</taxon>
        <taxon>Viridiplantae</taxon>
        <taxon>Streptophyta</taxon>
        <taxon>Embryophyta</taxon>
        <taxon>Tracheophyta</taxon>
        <taxon>Spermatophyta</taxon>
        <taxon>Magnoliopsida</taxon>
        <taxon>eudicotyledons</taxon>
        <taxon>Gunneridae</taxon>
        <taxon>Pentapetalae</taxon>
        <taxon>rosids</taxon>
        <taxon>fabids</taxon>
        <taxon>Malpighiales</taxon>
        <taxon>Salicaceae</taxon>
        <taxon>Saliceae</taxon>
        <taxon>Salix</taxon>
    </lineage>
</organism>
<reference evidence="3" key="1">
    <citation type="submission" date="2022-11" db="EMBL/GenBank/DDBJ databases">
        <authorList>
            <person name="Hyden B.L."/>
            <person name="Feng K."/>
            <person name="Yates T."/>
            <person name="Jawdy S."/>
            <person name="Smart L.B."/>
            <person name="Muchero W."/>
        </authorList>
    </citation>
    <scope>NUCLEOTIDE SEQUENCE</scope>
    <source>
        <tissue evidence="3">Shoot tip</tissue>
    </source>
</reference>
<feature type="compositionally biased region" description="Low complexity" evidence="1">
    <location>
        <begin position="150"/>
        <end position="165"/>
    </location>
</feature>
<evidence type="ECO:0000259" key="2">
    <source>
        <dbReference type="Pfam" id="PF12371"/>
    </source>
</evidence>
<dbReference type="PANTHER" id="PTHR22050:SF0">
    <property type="entry name" value="TRANSMEMBRANE PROTEIN 131 HOMOLOG"/>
    <property type="match status" value="1"/>
</dbReference>
<dbReference type="EMBL" id="JAPFFK010000002">
    <property type="protein sequence ID" value="KAJ6774426.1"/>
    <property type="molecule type" value="Genomic_DNA"/>
</dbReference>
<dbReference type="AlphaFoldDB" id="A0A9Q0WXQ2"/>
<sequence length="165" mass="18506">MNSGEDVYELSCTLTGRADQYDPSSCKGPLLTQKSTSARLRKKSEMMKSSAFDVSPPRVEISPPVIDWGQRHLYFPSPAFLTVANTYNESILHLFEPSSTNTRFYACNFTEEEFFFICLRHQKDSFIGSDNHSEDTKSGEKTESGNKRTGSLGSGKLLLSVMKVR</sequence>
<dbReference type="GO" id="GO:0016020">
    <property type="term" value="C:membrane"/>
    <property type="evidence" value="ECO:0007669"/>
    <property type="project" value="TreeGrafter"/>
</dbReference>
<evidence type="ECO:0000313" key="4">
    <source>
        <dbReference type="Proteomes" id="UP001151532"/>
    </source>
</evidence>
<reference evidence="3" key="2">
    <citation type="journal article" date="2023" name="Int. J. Mol. Sci.">
        <title>De Novo Assembly and Annotation of 11 Diverse Shrub Willow (Salix) Genomes Reveals Novel Gene Organization in Sex-Linked Regions.</title>
        <authorList>
            <person name="Hyden B."/>
            <person name="Feng K."/>
            <person name="Yates T.B."/>
            <person name="Jawdy S."/>
            <person name="Cereghino C."/>
            <person name="Smart L.B."/>
            <person name="Muchero W."/>
        </authorList>
    </citation>
    <scope>NUCLEOTIDE SEQUENCE</scope>
    <source>
        <tissue evidence="3">Shoot tip</tissue>
    </source>
</reference>
<keyword evidence="4" id="KW-1185">Reference proteome</keyword>
<evidence type="ECO:0000256" key="1">
    <source>
        <dbReference type="SAM" id="MobiDB-lite"/>
    </source>
</evidence>
<keyword evidence="3" id="KW-0472">Membrane</keyword>
<keyword evidence="3" id="KW-0812">Transmembrane</keyword>
<dbReference type="Pfam" id="PF12371">
    <property type="entry name" value="TMEM131_like_N"/>
    <property type="match status" value="1"/>
</dbReference>
<dbReference type="PANTHER" id="PTHR22050">
    <property type="entry name" value="RW1 PROTEIN HOMOLOG"/>
    <property type="match status" value="1"/>
</dbReference>
<feature type="region of interest" description="Disordered" evidence="1">
    <location>
        <begin position="129"/>
        <end position="165"/>
    </location>
</feature>
<name>A0A9Q0WXQ2_SALPP</name>
<dbReference type="InterPro" id="IPR039877">
    <property type="entry name" value="TMEM131-like"/>
</dbReference>
<accession>A0A9Q0WXQ2</accession>
<protein>
    <submittedName>
        <fullName evidence="3">TRANSMEMBRANE PROTEIN 131-like protein</fullName>
    </submittedName>
</protein>
<dbReference type="Proteomes" id="UP001151532">
    <property type="component" value="Chromosome 5"/>
</dbReference>
<gene>
    <name evidence="3" type="ORF">OIU79_017766</name>
</gene>
<dbReference type="InterPro" id="IPR022113">
    <property type="entry name" value="TMEM131L_N"/>
</dbReference>
<evidence type="ECO:0000313" key="3">
    <source>
        <dbReference type="EMBL" id="KAJ6774426.1"/>
    </source>
</evidence>
<proteinExistence type="predicted"/>
<comment type="caution">
    <text evidence="3">The sequence shown here is derived from an EMBL/GenBank/DDBJ whole genome shotgun (WGS) entry which is preliminary data.</text>
</comment>